<gene>
    <name evidence="1" type="ORF">Phou_037220</name>
</gene>
<dbReference type="AlphaFoldDB" id="A0A6V8K318"/>
<keyword evidence="2" id="KW-1185">Reference proteome</keyword>
<organism evidence="1 2">
    <name type="scientific">Phytohabitans houttuyneae</name>
    <dbReference type="NCBI Taxonomy" id="1076126"/>
    <lineage>
        <taxon>Bacteria</taxon>
        <taxon>Bacillati</taxon>
        <taxon>Actinomycetota</taxon>
        <taxon>Actinomycetes</taxon>
        <taxon>Micromonosporales</taxon>
        <taxon>Micromonosporaceae</taxon>
    </lineage>
</organism>
<protein>
    <submittedName>
        <fullName evidence="1">Uncharacterized protein</fullName>
    </submittedName>
</protein>
<dbReference type="RefSeq" id="WP_173057065.1">
    <property type="nucleotide sequence ID" value="NZ_BAABGO010000001.1"/>
</dbReference>
<dbReference type="EMBL" id="BLPF01000001">
    <property type="protein sequence ID" value="GFJ79542.1"/>
    <property type="molecule type" value="Genomic_DNA"/>
</dbReference>
<reference evidence="1 2" key="1">
    <citation type="submission" date="2020-03" db="EMBL/GenBank/DDBJ databases">
        <title>Whole genome shotgun sequence of Phytohabitans houttuyneae NBRC 108639.</title>
        <authorList>
            <person name="Komaki H."/>
            <person name="Tamura T."/>
        </authorList>
    </citation>
    <scope>NUCLEOTIDE SEQUENCE [LARGE SCALE GENOMIC DNA]</scope>
    <source>
        <strain evidence="1 2">NBRC 108639</strain>
    </source>
</reference>
<name>A0A6V8K318_9ACTN</name>
<dbReference type="Proteomes" id="UP000482800">
    <property type="component" value="Unassembled WGS sequence"/>
</dbReference>
<sequence length="284" mass="31912">MTVLLAAVHEPGIPACEPANHCFSCQRDEPAVRAYVVCGECGHVYRTARELRRACRREFAYLLRADWPRAPWRGSQPAFVDSRPALIRRWLRSWFARGPVDRVLPALRPRLLNSPPRNCKEINTMTSSTTAIEVGVDEAIAALRAASWTRNHNSVFEPAMTCGKKPIYQHRCGRVEALSDEQRTAATEGMLGCDACLAGPQPTEWRQLFVDATPAPVRMIHSIGRMFGADWELADAEEAVRTAKQILWVRDLMRHDLRVTLADGRLMRFEAQQENHGAGTVSAR</sequence>
<proteinExistence type="predicted"/>
<evidence type="ECO:0000313" key="1">
    <source>
        <dbReference type="EMBL" id="GFJ79542.1"/>
    </source>
</evidence>
<comment type="caution">
    <text evidence="1">The sequence shown here is derived from an EMBL/GenBank/DDBJ whole genome shotgun (WGS) entry which is preliminary data.</text>
</comment>
<accession>A0A6V8K318</accession>
<reference evidence="1 2" key="2">
    <citation type="submission" date="2020-03" db="EMBL/GenBank/DDBJ databases">
        <authorList>
            <person name="Ichikawa N."/>
            <person name="Kimura A."/>
            <person name="Kitahashi Y."/>
            <person name="Uohara A."/>
        </authorList>
    </citation>
    <scope>NUCLEOTIDE SEQUENCE [LARGE SCALE GENOMIC DNA]</scope>
    <source>
        <strain evidence="1 2">NBRC 108639</strain>
    </source>
</reference>
<evidence type="ECO:0000313" key="2">
    <source>
        <dbReference type="Proteomes" id="UP000482800"/>
    </source>
</evidence>